<reference evidence="2" key="1">
    <citation type="journal article" date="2021" name="Microb. Physiol.">
        <title>Proteogenomic Insights into the Physiology of Marine, Sulfate-Reducing, Filamentous Desulfonema limicola and Desulfonema magnum.</title>
        <authorList>
            <person name="Schnaars V."/>
            <person name="Wohlbrand L."/>
            <person name="Scheve S."/>
            <person name="Hinrichs C."/>
            <person name="Reinhardt R."/>
            <person name="Rabus R."/>
        </authorList>
    </citation>
    <scope>NUCLEOTIDE SEQUENCE</scope>
    <source>
        <strain evidence="2">5ac10</strain>
    </source>
</reference>
<proteinExistence type="predicted"/>
<evidence type="ECO:0000313" key="3">
    <source>
        <dbReference type="Proteomes" id="UP000663720"/>
    </source>
</evidence>
<accession>A0A975B943</accession>
<keyword evidence="3" id="KW-1185">Reference proteome</keyword>
<dbReference type="EMBL" id="CP061799">
    <property type="protein sequence ID" value="QTA81196.1"/>
    <property type="molecule type" value="Genomic_DNA"/>
</dbReference>
<evidence type="ECO:0000259" key="1">
    <source>
        <dbReference type="Pfam" id="PF22361"/>
    </source>
</evidence>
<dbReference type="KEGG" id="dli:dnl_35270"/>
<sequence length="161" mass="18110">MSKFSKIFFIILILNIITGCALNKDLPPQLTLIVKSNSGTNNGVPFHIALRSVDTQVFLTDSYQDVAELIFSTPPDTSVLGTAAIIPGSKREISVNRPEDMPVGIYCLFTEPGEEWKMMLSQPLYSKYTISLEQNRIIETEKIFHKKKGLIQRIFSSDPEE</sequence>
<organism evidence="2 3">
    <name type="scientific">Desulfonema limicola</name>
    <dbReference type="NCBI Taxonomy" id="45656"/>
    <lineage>
        <taxon>Bacteria</taxon>
        <taxon>Pseudomonadati</taxon>
        <taxon>Thermodesulfobacteriota</taxon>
        <taxon>Desulfobacteria</taxon>
        <taxon>Desulfobacterales</taxon>
        <taxon>Desulfococcaceae</taxon>
        <taxon>Desulfonema</taxon>
    </lineage>
</organism>
<dbReference type="RefSeq" id="WP_207687265.1">
    <property type="nucleotide sequence ID" value="NZ_CP061799.1"/>
</dbReference>
<dbReference type="Proteomes" id="UP000663720">
    <property type="component" value="Chromosome"/>
</dbReference>
<dbReference type="PROSITE" id="PS51257">
    <property type="entry name" value="PROKAR_LIPOPROTEIN"/>
    <property type="match status" value="1"/>
</dbReference>
<feature type="domain" description="Type VI lipoprotein IgE-like C-terminal" evidence="1">
    <location>
        <begin position="50"/>
        <end position="132"/>
    </location>
</feature>
<dbReference type="Pfam" id="PF22361">
    <property type="entry name" value="IglE_N"/>
    <property type="match status" value="1"/>
</dbReference>
<gene>
    <name evidence="2" type="ORF">dnl_35270</name>
</gene>
<evidence type="ECO:0000313" key="2">
    <source>
        <dbReference type="EMBL" id="QTA81196.1"/>
    </source>
</evidence>
<name>A0A975B943_9BACT</name>
<dbReference type="AlphaFoldDB" id="A0A975B943"/>
<dbReference type="InterPro" id="IPR054378">
    <property type="entry name" value="IgE-like_C"/>
</dbReference>
<protein>
    <recommendedName>
        <fullName evidence="1">Type VI lipoprotein IgE-like C-terminal domain-containing protein</fullName>
    </recommendedName>
</protein>